<name>A0A7L5E0N9_9SPHI</name>
<accession>A0A7L5E0N9</accession>
<keyword evidence="1" id="KW-0472">Membrane</keyword>
<dbReference type="RefSeq" id="WP_169606855.1">
    <property type="nucleotide sequence ID" value="NZ_CP051682.1"/>
</dbReference>
<evidence type="ECO:0000256" key="1">
    <source>
        <dbReference type="SAM" id="Phobius"/>
    </source>
</evidence>
<evidence type="ECO:0000313" key="3">
    <source>
        <dbReference type="Proteomes" id="UP000503278"/>
    </source>
</evidence>
<gene>
    <name evidence="2" type="ORF">HH214_08165</name>
</gene>
<sequence>MKLLKLLLILMLVLPLIAALSYSIFVYSGGDKFLVVLVMNIIEVLLITSIGYMGYASLTKPYKTGWHLGLIIVVVALYALPAYIFIKNVKINGSRNYLLIIPTIYIIILMLNIFAYWQSLIKIKK</sequence>
<feature type="transmembrane region" description="Helical" evidence="1">
    <location>
        <begin position="98"/>
        <end position="117"/>
    </location>
</feature>
<dbReference type="EMBL" id="CP051682">
    <property type="protein sequence ID" value="QJD95849.1"/>
    <property type="molecule type" value="Genomic_DNA"/>
</dbReference>
<evidence type="ECO:0000313" key="2">
    <source>
        <dbReference type="EMBL" id="QJD95849.1"/>
    </source>
</evidence>
<feature type="transmembrane region" description="Helical" evidence="1">
    <location>
        <begin position="67"/>
        <end position="86"/>
    </location>
</feature>
<reference evidence="2 3" key="1">
    <citation type="submission" date="2020-04" db="EMBL/GenBank/DDBJ databases">
        <title>Genome sequencing of novel species.</title>
        <authorList>
            <person name="Heo J."/>
            <person name="Kim S.-J."/>
            <person name="Kim J.-S."/>
            <person name="Hong S.-B."/>
            <person name="Kwon S.-W."/>
        </authorList>
    </citation>
    <scope>NUCLEOTIDE SEQUENCE [LARGE SCALE GENOMIC DNA]</scope>
    <source>
        <strain evidence="2 3">F39-2</strain>
    </source>
</reference>
<dbReference type="AlphaFoldDB" id="A0A7L5E0N9"/>
<proteinExistence type="predicted"/>
<dbReference type="Proteomes" id="UP000503278">
    <property type="component" value="Chromosome"/>
</dbReference>
<protein>
    <submittedName>
        <fullName evidence="2">Uncharacterized protein</fullName>
    </submittedName>
</protein>
<organism evidence="2 3">
    <name type="scientific">Mucilaginibacter robiniae</name>
    <dbReference type="NCBI Taxonomy" id="2728022"/>
    <lineage>
        <taxon>Bacteria</taxon>
        <taxon>Pseudomonadati</taxon>
        <taxon>Bacteroidota</taxon>
        <taxon>Sphingobacteriia</taxon>
        <taxon>Sphingobacteriales</taxon>
        <taxon>Sphingobacteriaceae</taxon>
        <taxon>Mucilaginibacter</taxon>
    </lineage>
</organism>
<keyword evidence="3" id="KW-1185">Reference proteome</keyword>
<dbReference type="KEGG" id="mrob:HH214_08165"/>
<keyword evidence="1" id="KW-1133">Transmembrane helix</keyword>
<keyword evidence="1" id="KW-0812">Transmembrane</keyword>
<feature type="transmembrane region" description="Helical" evidence="1">
    <location>
        <begin position="33"/>
        <end position="55"/>
    </location>
</feature>